<reference evidence="1 2" key="1">
    <citation type="submission" date="2014-02" db="EMBL/GenBank/DDBJ databases">
        <title>The small core and large imbalanced accessory genome model reveals a collaborative survival strategy of Sorangium cellulosum strains in nature.</title>
        <authorList>
            <person name="Han K."/>
            <person name="Peng R."/>
            <person name="Blom J."/>
            <person name="Li Y.-Z."/>
        </authorList>
    </citation>
    <scope>NUCLEOTIDE SEQUENCE [LARGE SCALE GENOMIC DNA]</scope>
    <source>
        <strain evidence="1 2">So0007-03</strain>
    </source>
</reference>
<sequence length="69" mass="7225">MVELADVSDESGVQVLLISHSSEVIDYVGASETLLLERPEGGHTRVGAIAAGGALRLSELMARGWHVAP</sequence>
<evidence type="ECO:0000313" key="2">
    <source>
        <dbReference type="Proteomes" id="UP000075502"/>
    </source>
</evidence>
<comment type="caution">
    <text evidence="1">The sequence shown here is derived from an EMBL/GenBank/DDBJ whole genome shotgun (WGS) entry which is preliminary data.</text>
</comment>
<name>A0A150TIX5_SORCE</name>
<protein>
    <recommendedName>
        <fullName evidence="3">RecF/RecN/SMC N-terminal domain-containing protein</fullName>
    </recommendedName>
</protein>
<dbReference type="AlphaFoldDB" id="A0A150TIX5"/>
<accession>A0A150TIX5</accession>
<organism evidence="1 2">
    <name type="scientific">Sorangium cellulosum</name>
    <name type="common">Polyangium cellulosum</name>
    <dbReference type="NCBI Taxonomy" id="56"/>
    <lineage>
        <taxon>Bacteria</taxon>
        <taxon>Pseudomonadati</taxon>
        <taxon>Myxococcota</taxon>
        <taxon>Polyangia</taxon>
        <taxon>Polyangiales</taxon>
        <taxon>Polyangiaceae</taxon>
        <taxon>Sorangium</taxon>
    </lineage>
</organism>
<gene>
    <name evidence="1" type="ORF">BE21_45545</name>
</gene>
<dbReference type="Proteomes" id="UP000075502">
    <property type="component" value="Unassembled WGS sequence"/>
</dbReference>
<proteinExistence type="predicted"/>
<dbReference type="EMBL" id="JEME01002310">
    <property type="protein sequence ID" value="KYG04659.1"/>
    <property type="molecule type" value="Genomic_DNA"/>
</dbReference>
<evidence type="ECO:0008006" key="3">
    <source>
        <dbReference type="Google" id="ProtNLM"/>
    </source>
</evidence>
<evidence type="ECO:0000313" key="1">
    <source>
        <dbReference type="EMBL" id="KYG04659.1"/>
    </source>
</evidence>